<dbReference type="Proteomes" id="UP000219369">
    <property type="component" value="Unassembled WGS sequence"/>
</dbReference>
<gene>
    <name evidence="1" type="ORF">FRV6_12316</name>
</gene>
<reference evidence="2" key="1">
    <citation type="submission" date="2016-09" db="EMBL/GenBank/DDBJ databases">
        <authorList>
            <person name="Guldener U."/>
        </authorList>
    </citation>
    <scope>NUCLEOTIDE SEQUENCE [LARGE SCALE GENOMIC DNA]</scope>
    <source>
        <strain evidence="2">V64-1</strain>
    </source>
</reference>
<name>A0A2H3U208_FUSOX</name>
<sequence>MSSIHDIASRSLSNFSSYNEPMLSYAIETVSMNKTSHG</sequence>
<evidence type="ECO:0000313" key="1">
    <source>
        <dbReference type="EMBL" id="SCO88189.1"/>
    </source>
</evidence>
<protein>
    <submittedName>
        <fullName evidence="1">Uncharacterized protein</fullName>
    </submittedName>
</protein>
<accession>A0A2H3U208</accession>
<evidence type="ECO:0000313" key="2">
    <source>
        <dbReference type="Proteomes" id="UP000219369"/>
    </source>
</evidence>
<dbReference type="EMBL" id="FMJY01000007">
    <property type="protein sequence ID" value="SCO88189.1"/>
    <property type="molecule type" value="Genomic_DNA"/>
</dbReference>
<dbReference type="AlphaFoldDB" id="A0A2H3U208"/>
<organism evidence="1 2">
    <name type="scientific">Fusarium oxysporum</name>
    <name type="common">Fusarium vascular wilt</name>
    <dbReference type="NCBI Taxonomy" id="5507"/>
    <lineage>
        <taxon>Eukaryota</taxon>
        <taxon>Fungi</taxon>
        <taxon>Dikarya</taxon>
        <taxon>Ascomycota</taxon>
        <taxon>Pezizomycotina</taxon>
        <taxon>Sordariomycetes</taxon>
        <taxon>Hypocreomycetidae</taxon>
        <taxon>Hypocreales</taxon>
        <taxon>Nectriaceae</taxon>
        <taxon>Fusarium</taxon>
        <taxon>Fusarium oxysporum species complex</taxon>
    </lineage>
</organism>
<proteinExistence type="predicted"/>